<gene>
    <name evidence="2" type="ORF">AVDCRST_MAG23-548</name>
</gene>
<protein>
    <submittedName>
        <fullName evidence="2">tRNA (Guanine(46)-N(7))-methyltransferase</fullName>
        <ecNumber evidence="2">2.1.1.33</ecNumber>
    </submittedName>
</protein>
<sequence length="226" mass="24765">VRPHDDPPPLRPPLRPQAPRRSGGARRGPAPGAKRAGGGRDHRRRPLRPRSPAPLRDRLRIGRASRLSRRPAAGPRVHRGGAVPQRRRRRAHPCPGQKPGERPPSHGRRSGGAGTASGRLAPLRLPPPPRSLAQGAACQAPHGQSWSARPDCGQAPARRRVPPRHRRSDLLPLVDDDHERPPRLRMAGGKRPRLPHSPRRLARDALRGESAPQGPRSLVFPLSEDM</sequence>
<dbReference type="EC" id="2.1.1.33" evidence="2"/>
<dbReference type="GO" id="GO:0008176">
    <property type="term" value="F:tRNA (guanine(46)-N7)-methyltransferase activity"/>
    <property type="evidence" value="ECO:0007669"/>
    <property type="project" value="UniProtKB-EC"/>
</dbReference>
<keyword evidence="2" id="KW-0489">Methyltransferase</keyword>
<feature type="non-terminal residue" evidence="2">
    <location>
        <position position="1"/>
    </location>
</feature>
<name>A0A6J4TJE2_9SPHN</name>
<feature type="compositionally biased region" description="Basic residues" evidence="1">
    <location>
        <begin position="157"/>
        <end position="167"/>
    </location>
</feature>
<reference evidence="2" key="1">
    <citation type="submission" date="2020-02" db="EMBL/GenBank/DDBJ databases">
        <authorList>
            <person name="Meier V. D."/>
        </authorList>
    </citation>
    <scope>NUCLEOTIDE SEQUENCE</scope>
    <source>
        <strain evidence="2">AVDCRST_MAG23</strain>
    </source>
</reference>
<dbReference type="EMBL" id="CADCWD010000017">
    <property type="protein sequence ID" value="CAA9525062.1"/>
    <property type="molecule type" value="Genomic_DNA"/>
</dbReference>
<feature type="compositionally biased region" description="Basic residues" evidence="1">
    <location>
        <begin position="188"/>
        <end position="200"/>
    </location>
</feature>
<evidence type="ECO:0000313" key="2">
    <source>
        <dbReference type="EMBL" id="CAA9525062.1"/>
    </source>
</evidence>
<feature type="region of interest" description="Disordered" evidence="1">
    <location>
        <begin position="1"/>
        <end position="226"/>
    </location>
</feature>
<feature type="non-terminal residue" evidence="2">
    <location>
        <position position="226"/>
    </location>
</feature>
<proteinExistence type="predicted"/>
<organism evidence="2">
    <name type="scientific">uncultured Sphingosinicella sp</name>
    <dbReference type="NCBI Taxonomy" id="478748"/>
    <lineage>
        <taxon>Bacteria</taxon>
        <taxon>Pseudomonadati</taxon>
        <taxon>Pseudomonadota</taxon>
        <taxon>Alphaproteobacteria</taxon>
        <taxon>Sphingomonadales</taxon>
        <taxon>Sphingosinicellaceae</taxon>
        <taxon>Sphingosinicella</taxon>
        <taxon>environmental samples</taxon>
    </lineage>
</organism>
<accession>A0A6J4TJE2</accession>
<feature type="compositionally biased region" description="Low complexity" evidence="1">
    <location>
        <begin position="17"/>
        <end position="34"/>
    </location>
</feature>
<evidence type="ECO:0000256" key="1">
    <source>
        <dbReference type="SAM" id="MobiDB-lite"/>
    </source>
</evidence>
<dbReference type="AlphaFoldDB" id="A0A6J4TJE2"/>
<keyword evidence="2" id="KW-0808">Transferase</keyword>